<protein>
    <submittedName>
        <fullName evidence="1">Uncharacterized protein</fullName>
    </submittedName>
</protein>
<dbReference type="AlphaFoldDB" id="A0A8S1M4K9"/>
<accession>A0A8S1M4K9</accession>
<name>A0A8S1M4K9_9CILI</name>
<gene>
    <name evidence="1" type="ORF">PSON_ATCC_30995.1.T0260224</name>
</gene>
<dbReference type="Proteomes" id="UP000692954">
    <property type="component" value="Unassembled WGS sequence"/>
</dbReference>
<evidence type="ECO:0000313" key="2">
    <source>
        <dbReference type="Proteomes" id="UP000692954"/>
    </source>
</evidence>
<comment type="caution">
    <text evidence="1">The sequence shown here is derived from an EMBL/GenBank/DDBJ whole genome shotgun (WGS) entry which is preliminary data.</text>
</comment>
<dbReference type="EMBL" id="CAJJDN010000026">
    <property type="protein sequence ID" value="CAD8070114.1"/>
    <property type="molecule type" value="Genomic_DNA"/>
</dbReference>
<keyword evidence="2" id="KW-1185">Reference proteome</keyword>
<evidence type="ECO:0000313" key="1">
    <source>
        <dbReference type="EMBL" id="CAD8070114.1"/>
    </source>
</evidence>
<sequence length="168" mass="20298">MDLEYNQIRIKKNNIQDQYFFYFLKKLQEFIEDHFIINNYYNQFITAYSGLSQFEEYSACQEQMKKNNNKLQMICCGTPCFRFSLNLSLRMVFKIEKLSILQNQIYKKKLYKIFNGQILETQRSKIPTPIIYVVQKIKLVSVKQNRMNQIKINNQSKLISYKKLKIDL</sequence>
<organism evidence="1 2">
    <name type="scientific">Paramecium sonneborni</name>
    <dbReference type="NCBI Taxonomy" id="65129"/>
    <lineage>
        <taxon>Eukaryota</taxon>
        <taxon>Sar</taxon>
        <taxon>Alveolata</taxon>
        <taxon>Ciliophora</taxon>
        <taxon>Intramacronucleata</taxon>
        <taxon>Oligohymenophorea</taxon>
        <taxon>Peniculida</taxon>
        <taxon>Parameciidae</taxon>
        <taxon>Paramecium</taxon>
    </lineage>
</organism>
<reference evidence="1" key="1">
    <citation type="submission" date="2021-01" db="EMBL/GenBank/DDBJ databases">
        <authorList>
            <consortium name="Genoscope - CEA"/>
            <person name="William W."/>
        </authorList>
    </citation>
    <scope>NUCLEOTIDE SEQUENCE</scope>
</reference>
<proteinExistence type="predicted"/>